<keyword evidence="2" id="KW-0812">Transmembrane</keyword>
<gene>
    <name evidence="3" type="ORF">sscle_02g013350</name>
</gene>
<dbReference type="OrthoDB" id="4497263at2759"/>
<feature type="region of interest" description="Disordered" evidence="1">
    <location>
        <begin position="80"/>
        <end position="106"/>
    </location>
</feature>
<dbReference type="EMBL" id="CP017815">
    <property type="protein sequence ID" value="APA06565.1"/>
    <property type="molecule type" value="Genomic_DNA"/>
</dbReference>
<reference evidence="4" key="1">
    <citation type="journal article" date="2017" name="Genome Biol. Evol.">
        <title>The complete genome sequence of the phytopathogenic fungus Sclerotinia sclerotiorum reveals insights into the genome architecture of broad host range pathogens.</title>
        <authorList>
            <person name="Derbyshire M."/>
            <person name="Denton-Giles M."/>
            <person name="Hegedus D."/>
            <person name="Seifbarghy S."/>
            <person name="Rollins J."/>
            <person name="van Kan J."/>
            <person name="Seidl M.F."/>
            <person name="Faino L."/>
            <person name="Mbengue M."/>
            <person name="Navaud O."/>
            <person name="Raffaele S."/>
            <person name="Hammond-Kosack K."/>
            <person name="Heard S."/>
            <person name="Oliver R."/>
        </authorList>
    </citation>
    <scope>NUCLEOTIDE SEQUENCE [LARGE SCALE GENOMIC DNA]</scope>
    <source>
        <strain evidence="4">ATCC 18683 / 1980 / Ss-1</strain>
    </source>
</reference>
<protein>
    <submittedName>
        <fullName evidence="3">Uncharacterized protein</fullName>
    </submittedName>
</protein>
<dbReference type="RefSeq" id="XP_001586150.1">
    <property type="nucleotide sequence ID" value="XM_001586100.1"/>
</dbReference>
<dbReference type="KEGG" id="ssl:SS1G_12725"/>
<dbReference type="AlphaFoldDB" id="A0A1D9PV23"/>
<evidence type="ECO:0000256" key="1">
    <source>
        <dbReference type="SAM" id="MobiDB-lite"/>
    </source>
</evidence>
<keyword evidence="2" id="KW-0472">Membrane</keyword>
<feature type="transmembrane region" description="Helical" evidence="2">
    <location>
        <begin position="157"/>
        <end position="181"/>
    </location>
</feature>
<feature type="region of interest" description="Disordered" evidence="1">
    <location>
        <begin position="124"/>
        <end position="153"/>
    </location>
</feature>
<keyword evidence="2" id="KW-1133">Transmembrane helix</keyword>
<sequence length="218" mass="22985">MTSIPSDYNLSVLLPTHSYGDYPTQCMSTLIAGDILKYQTPIGGIYQPTSLTVSSTLLVHGEHKNGWNIDDAVFTSMMGSSQTPSKTATTTSSITTTSSTASSTNSVYTTTINRESGAAITTKTLQSATLSSSPSDAQSSSSSTSLTSPKPNSNSTALAAGVGIATAVIILGLAAAVFLLNTTPKKAYTQRDTRNRLERNLCLSIIILSWTRCERVVE</sequence>
<dbReference type="VEuPathDB" id="FungiDB:sscle_02g013350"/>
<name>A0A1D9PV23_SCLS1</name>
<accession>A0A1D9PV23</accession>
<organism evidence="3 4">
    <name type="scientific">Sclerotinia sclerotiorum (strain ATCC 18683 / 1980 / Ss-1)</name>
    <name type="common">White mold</name>
    <name type="synonym">Whetzelinia sclerotiorum</name>
    <dbReference type="NCBI Taxonomy" id="665079"/>
    <lineage>
        <taxon>Eukaryota</taxon>
        <taxon>Fungi</taxon>
        <taxon>Dikarya</taxon>
        <taxon>Ascomycota</taxon>
        <taxon>Pezizomycotina</taxon>
        <taxon>Leotiomycetes</taxon>
        <taxon>Helotiales</taxon>
        <taxon>Sclerotiniaceae</taxon>
        <taxon>Sclerotinia</taxon>
    </lineage>
</organism>
<proteinExistence type="predicted"/>
<evidence type="ECO:0000256" key="2">
    <source>
        <dbReference type="SAM" id="Phobius"/>
    </source>
</evidence>
<evidence type="ECO:0000313" key="4">
    <source>
        <dbReference type="Proteomes" id="UP000177798"/>
    </source>
</evidence>
<evidence type="ECO:0000313" key="3">
    <source>
        <dbReference type="EMBL" id="APA06565.1"/>
    </source>
</evidence>
<dbReference type="Proteomes" id="UP000177798">
    <property type="component" value="Chromosome 2"/>
</dbReference>